<dbReference type="Gene3D" id="2.60.40.1120">
    <property type="entry name" value="Carboxypeptidase-like, regulatory domain"/>
    <property type="match status" value="1"/>
</dbReference>
<dbReference type="InterPro" id="IPR037066">
    <property type="entry name" value="Plug_dom_sf"/>
</dbReference>
<protein>
    <recommendedName>
        <fullName evidence="8">TonB-dependent receptor plug domain-containing protein</fullName>
    </recommendedName>
</protein>
<sequence>MKRKVLLIPIVLCLFLVKTYSQEKYTISGIISDAETGETMIGATISVKELSATGTITNAYGYYSLTLPKGEYTVIFSYIGYESIENKINLNEDKRLDYKLSQDSKSLEEVVITAKKKNDNITSEEIGMENLKPQEIKKIPVLFGEQDVIKTLTLTPGVKTSAEGSGGMFVRGGNNSQNLVLLDEATVYNSNHLMGFFSTFNSDAIKDLTLYKGTAPSPYGGRISSVMDVKMNEGNNQKYHFGGSVGLISAKANIEGPIVKDKGSFLITGRRTYADMFLKLSSDESLNNNRLYFYDFNAKANYKINQNNRIFLSGYMGRDYFNIQDMFGLDWGNTTGTLRWNHIWNSKLFSNTSLIYSDYDYKVSIMNEGDDDFSLTSVIGNINLKQDFQYFISDKSSLAFGLYGRYNTITPGQVEFSEDSEFKPIELQEKYTFETGAYFGHDWKPSDKWNISYGVRLNAFYLLGPGDFYNYTDGIVSDTSTFKSGEIVQSYYNIEPRLNMAYVLNQANSFKFSFTRNTQNLHLLQNSNSSTPTDIWISSSNNVKPEIGDQISLGYFRNFNDNKYQFSSEIYYKWMQNQIDLKNGAELQANEFLEGELLFGDGRAYGLELMLRKKTGRLSGWLSYTLSRTEKNIDGINENNWYPAKQDATHDISVVGIYDLNDKWSLSATWVYNTGNAVTFPSGKYGIDGKVQFYYTERNGYRMPAYHRLDLGATWNIKKTDKFESSLNFSIYNAYGRKNAYSIDFEEDKNDPTRTVAVKTYLFTYIPSITYNFKF</sequence>
<accession>A0A2U2B3F9</accession>
<keyword evidence="5 7" id="KW-0472">Membrane</keyword>
<name>A0A2U2B3F9_9BACT</name>
<dbReference type="Proteomes" id="UP000244956">
    <property type="component" value="Unassembled WGS sequence"/>
</dbReference>
<evidence type="ECO:0000313" key="9">
    <source>
        <dbReference type="EMBL" id="PWD97603.1"/>
    </source>
</evidence>
<evidence type="ECO:0000256" key="2">
    <source>
        <dbReference type="ARBA" id="ARBA00022448"/>
    </source>
</evidence>
<keyword evidence="10" id="KW-1185">Reference proteome</keyword>
<keyword evidence="6 7" id="KW-0998">Cell outer membrane</keyword>
<dbReference type="InterPro" id="IPR012910">
    <property type="entry name" value="Plug_dom"/>
</dbReference>
<dbReference type="SUPFAM" id="SSF56935">
    <property type="entry name" value="Porins"/>
    <property type="match status" value="1"/>
</dbReference>
<dbReference type="InterPro" id="IPR039426">
    <property type="entry name" value="TonB-dep_rcpt-like"/>
</dbReference>
<keyword evidence="2 7" id="KW-0813">Transport</keyword>
<dbReference type="EMBL" id="QEWP01000031">
    <property type="protein sequence ID" value="PWD97603.1"/>
    <property type="molecule type" value="Genomic_DNA"/>
</dbReference>
<feature type="domain" description="TonB-dependent receptor plug" evidence="8">
    <location>
        <begin position="144"/>
        <end position="222"/>
    </location>
</feature>
<dbReference type="OrthoDB" id="9803050at2"/>
<dbReference type="SUPFAM" id="SSF49464">
    <property type="entry name" value="Carboxypeptidase regulatory domain-like"/>
    <property type="match status" value="1"/>
</dbReference>
<keyword evidence="4 7" id="KW-0812">Transmembrane</keyword>
<gene>
    <name evidence="9" type="ORF">DDZ16_19885</name>
</gene>
<dbReference type="Gene3D" id="2.170.130.10">
    <property type="entry name" value="TonB-dependent receptor, plug domain"/>
    <property type="match status" value="1"/>
</dbReference>
<evidence type="ECO:0000256" key="3">
    <source>
        <dbReference type="ARBA" id="ARBA00022452"/>
    </source>
</evidence>
<reference evidence="9 10" key="1">
    <citation type="submission" date="2018-05" db="EMBL/GenBank/DDBJ databases">
        <title>Marinilabilia rubrum sp. nov., isolated from saltern sediment.</title>
        <authorList>
            <person name="Zhang R."/>
        </authorList>
    </citation>
    <scope>NUCLEOTIDE SEQUENCE [LARGE SCALE GENOMIC DNA]</scope>
    <source>
        <strain evidence="9 10">WTE16</strain>
    </source>
</reference>
<dbReference type="Gene3D" id="2.40.170.20">
    <property type="entry name" value="TonB-dependent receptor, beta-barrel domain"/>
    <property type="match status" value="1"/>
</dbReference>
<dbReference type="Pfam" id="PF13715">
    <property type="entry name" value="CarbopepD_reg_2"/>
    <property type="match status" value="1"/>
</dbReference>
<evidence type="ECO:0000313" key="10">
    <source>
        <dbReference type="Proteomes" id="UP000244956"/>
    </source>
</evidence>
<dbReference type="InterPro" id="IPR036942">
    <property type="entry name" value="Beta-barrel_TonB_sf"/>
</dbReference>
<organism evidence="9 10">
    <name type="scientific">Marinilabilia rubra</name>
    <dbReference type="NCBI Taxonomy" id="2162893"/>
    <lineage>
        <taxon>Bacteria</taxon>
        <taxon>Pseudomonadati</taxon>
        <taxon>Bacteroidota</taxon>
        <taxon>Bacteroidia</taxon>
        <taxon>Marinilabiliales</taxon>
        <taxon>Marinilabiliaceae</taxon>
        <taxon>Marinilabilia</taxon>
    </lineage>
</organism>
<dbReference type="RefSeq" id="WP_109266234.1">
    <property type="nucleotide sequence ID" value="NZ_QEWP01000031.1"/>
</dbReference>
<evidence type="ECO:0000256" key="1">
    <source>
        <dbReference type="ARBA" id="ARBA00004571"/>
    </source>
</evidence>
<dbReference type="PROSITE" id="PS52016">
    <property type="entry name" value="TONB_DEPENDENT_REC_3"/>
    <property type="match status" value="1"/>
</dbReference>
<keyword evidence="3 7" id="KW-1134">Transmembrane beta strand</keyword>
<evidence type="ECO:0000259" key="8">
    <source>
        <dbReference type="Pfam" id="PF07715"/>
    </source>
</evidence>
<dbReference type="GO" id="GO:0009279">
    <property type="term" value="C:cell outer membrane"/>
    <property type="evidence" value="ECO:0007669"/>
    <property type="project" value="UniProtKB-SubCell"/>
</dbReference>
<dbReference type="Pfam" id="PF07715">
    <property type="entry name" value="Plug"/>
    <property type="match status" value="1"/>
</dbReference>
<evidence type="ECO:0000256" key="6">
    <source>
        <dbReference type="ARBA" id="ARBA00023237"/>
    </source>
</evidence>
<dbReference type="AlphaFoldDB" id="A0A2U2B3F9"/>
<proteinExistence type="inferred from homology"/>
<evidence type="ECO:0000256" key="5">
    <source>
        <dbReference type="ARBA" id="ARBA00023136"/>
    </source>
</evidence>
<evidence type="ECO:0000256" key="7">
    <source>
        <dbReference type="PROSITE-ProRule" id="PRU01360"/>
    </source>
</evidence>
<comment type="caution">
    <text evidence="9">The sequence shown here is derived from an EMBL/GenBank/DDBJ whole genome shotgun (WGS) entry which is preliminary data.</text>
</comment>
<comment type="similarity">
    <text evidence="7">Belongs to the TonB-dependent receptor family.</text>
</comment>
<evidence type="ECO:0000256" key="4">
    <source>
        <dbReference type="ARBA" id="ARBA00022692"/>
    </source>
</evidence>
<dbReference type="InterPro" id="IPR008969">
    <property type="entry name" value="CarboxyPept-like_regulatory"/>
</dbReference>
<comment type="subcellular location">
    <subcellularLocation>
        <location evidence="1 7">Cell outer membrane</location>
        <topology evidence="1 7">Multi-pass membrane protein</topology>
    </subcellularLocation>
</comment>